<proteinExistence type="predicted"/>
<keyword evidence="3" id="KW-1185">Reference proteome</keyword>
<accession>A0A6H5HUA6</accession>
<evidence type="ECO:0000259" key="1">
    <source>
        <dbReference type="PROSITE" id="PS50878"/>
    </source>
</evidence>
<dbReference type="PANTHER" id="PTHR47510:SF3">
    <property type="entry name" value="ENDO_EXONUCLEASE_PHOSPHATASE DOMAIN-CONTAINING PROTEIN"/>
    <property type="match status" value="1"/>
</dbReference>
<dbReference type="CDD" id="cd01650">
    <property type="entry name" value="RT_nLTR_like"/>
    <property type="match status" value="1"/>
</dbReference>
<feature type="non-terminal residue" evidence="2">
    <location>
        <position position="921"/>
    </location>
</feature>
<dbReference type="PROSITE" id="PS50878">
    <property type="entry name" value="RT_POL"/>
    <property type="match status" value="1"/>
</dbReference>
<dbReference type="SUPFAM" id="SSF56219">
    <property type="entry name" value="DNase I-like"/>
    <property type="match status" value="1"/>
</dbReference>
<dbReference type="OrthoDB" id="6598602at2759"/>
<organism evidence="2 3">
    <name type="scientific">Nesidiocoris tenuis</name>
    <dbReference type="NCBI Taxonomy" id="355587"/>
    <lineage>
        <taxon>Eukaryota</taxon>
        <taxon>Metazoa</taxon>
        <taxon>Ecdysozoa</taxon>
        <taxon>Arthropoda</taxon>
        <taxon>Hexapoda</taxon>
        <taxon>Insecta</taxon>
        <taxon>Pterygota</taxon>
        <taxon>Neoptera</taxon>
        <taxon>Paraneoptera</taxon>
        <taxon>Hemiptera</taxon>
        <taxon>Heteroptera</taxon>
        <taxon>Panheteroptera</taxon>
        <taxon>Cimicomorpha</taxon>
        <taxon>Miridae</taxon>
        <taxon>Dicyphina</taxon>
        <taxon>Nesidiocoris</taxon>
    </lineage>
</organism>
<dbReference type="InterPro" id="IPR000477">
    <property type="entry name" value="RT_dom"/>
</dbReference>
<dbReference type="EMBL" id="CADCXU010033091">
    <property type="protein sequence ID" value="CAB0018664.1"/>
    <property type="molecule type" value="Genomic_DNA"/>
</dbReference>
<dbReference type="AlphaFoldDB" id="A0A6H5HUA6"/>
<evidence type="ECO:0000313" key="2">
    <source>
        <dbReference type="EMBL" id="CAB0018664.1"/>
    </source>
</evidence>
<dbReference type="Proteomes" id="UP000479000">
    <property type="component" value="Unassembled WGS sequence"/>
</dbReference>
<dbReference type="SUPFAM" id="SSF56672">
    <property type="entry name" value="DNA/RNA polymerases"/>
    <property type="match status" value="1"/>
</dbReference>
<evidence type="ECO:0000313" key="3">
    <source>
        <dbReference type="Proteomes" id="UP000479000"/>
    </source>
</evidence>
<dbReference type="Gene3D" id="3.60.10.10">
    <property type="entry name" value="Endonuclease/exonuclease/phosphatase"/>
    <property type="match status" value="1"/>
</dbReference>
<protein>
    <recommendedName>
        <fullName evidence="1">Reverse transcriptase domain-containing protein</fullName>
    </recommendedName>
</protein>
<dbReference type="InterPro" id="IPR036691">
    <property type="entry name" value="Endo/exonu/phosph_ase_sf"/>
</dbReference>
<reference evidence="2 3" key="1">
    <citation type="submission" date="2020-02" db="EMBL/GenBank/DDBJ databases">
        <authorList>
            <person name="Ferguson B K."/>
        </authorList>
    </citation>
    <scope>NUCLEOTIDE SEQUENCE [LARGE SCALE GENOMIC DNA]</scope>
</reference>
<feature type="domain" description="Reverse transcriptase" evidence="1">
    <location>
        <begin position="444"/>
        <end position="697"/>
    </location>
</feature>
<dbReference type="PANTHER" id="PTHR47510">
    <property type="entry name" value="REVERSE TRANSCRIPTASE DOMAIN-CONTAINING PROTEIN"/>
    <property type="match status" value="1"/>
</dbReference>
<sequence>MFTETWLSESVATNELRLSNYQVFRTDRSRRNNTIKSGPGGGVLLGVSNKFASYQWLPEDDTVEHVVVVMPEFRVILGSIYLPSYQPVNILESYLSQLESVSLEHPDFRIVIIGDFNLPGICPESWNDDDRIPSQNEKSRLLFTSLRLFNLRQYNYLQNQSGNVLDLCLSSIEMKVMPVIPIVPADPSHPPLEGTLVLSRSSTHHPTQQLEFNFKKGDYQSLESHLSTIDWTECTSLPLDGAVARFYEIVHHAIGLYVPRTRPFSNNYPKWFSPELIHLVTQKRQAHARYKQSSDPLDYGCFSDLRSRCCALSRSLYRSYVDNVQCSMLTDVKAFWNFVNYSNGHNSFPSLMTFEGRSSRTMDGIAELFATYFSSVYDPPVLNDPSYPESNLISLSSLSVSLQQVQRELASLDPSKGMGPDGVPPLLLKHCPSMAIPLTSLFNKSLEIGSFPQVCKTAFLTPIHKSGSKSVVSHYRPISTLSTIPKMFEKLVLAGTAPLIYPTITPNQHGFIPGRSTVTNLLSFQEYVLSAFEAGCPQVDCVYTDFSKAFDKISHKHVLAVLRAIGLRGALFSWLSDYLQGRTMRVRLRGVVSRHFGAPSGVPQGSHIGPLLFLLLINTIAPELQEVQFLLYADDLKVFTKIESDRDTACLQQSINKVLVWCSNFHLSLNIPKCFVVSYRKTHTPVIHPYVLGGAVLNRTEVARDLGVLFDSRLAFGDHVGAIAVRAMRALGFLKRTTREFSSIPAILLLYKTMVRPVMEYASVVWSPCYETHKNELERVQSKFLRYLAFKSGKLDAYSPGCMLADHGLGTLARRRVMHDTVLLHKIISPALDCPSLLSKIFLNVPTYFSRQPPLFHVPFATTNYLYHRPLYRLPRQANLLLSNSPEIDIFCSSVSSIKTASVPLGWHGNTTQTRIHESQV</sequence>
<dbReference type="Pfam" id="PF00078">
    <property type="entry name" value="RVT_1"/>
    <property type="match status" value="1"/>
</dbReference>
<name>A0A6H5HUA6_9HEMI</name>
<dbReference type="InterPro" id="IPR043502">
    <property type="entry name" value="DNA/RNA_pol_sf"/>
</dbReference>
<gene>
    <name evidence="2" type="ORF">NTEN_LOCUS22466</name>
</gene>
<dbReference type="GO" id="GO:0071897">
    <property type="term" value="P:DNA biosynthetic process"/>
    <property type="evidence" value="ECO:0007669"/>
    <property type="project" value="UniProtKB-ARBA"/>
</dbReference>